<dbReference type="InterPro" id="IPR011333">
    <property type="entry name" value="SKP1/BTB/POZ_sf"/>
</dbReference>
<evidence type="ECO:0000313" key="2">
    <source>
        <dbReference type="Proteomes" id="UP001461498"/>
    </source>
</evidence>
<dbReference type="Gene3D" id="3.30.710.10">
    <property type="entry name" value="Potassium Channel Kv1.1, Chain A"/>
    <property type="match status" value="1"/>
</dbReference>
<comment type="caution">
    <text evidence="1">The sequence shown here is derived from an EMBL/GenBank/DDBJ whole genome shotgun (WGS) entry which is preliminary data.</text>
</comment>
<protein>
    <submittedName>
        <fullName evidence="1">Uncharacterized protein</fullName>
    </submittedName>
</protein>
<keyword evidence="2" id="KW-1185">Reference proteome</keyword>
<dbReference type="EMBL" id="JAPXFL010000008">
    <property type="protein sequence ID" value="KAK9502328.1"/>
    <property type="molecule type" value="Genomic_DNA"/>
</dbReference>
<proteinExistence type="predicted"/>
<gene>
    <name evidence="1" type="ORF">O3M35_011121</name>
</gene>
<evidence type="ECO:0000313" key="1">
    <source>
        <dbReference type="EMBL" id="KAK9502328.1"/>
    </source>
</evidence>
<dbReference type="Proteomes" id="UP001461498">
    <property type="component" value="Unassembled WGS sequence"/>
</dbReference>
<sequence>MGAARGVVCLTGQDKTLSGVPHLLDDLSRLAEDRESADIVFLVGRDEVPITAHRLILMAR</sequence>
<accession>A0AAW1CX06</accession>
<reference evidence="1 2" key="1">
    <citation type="submission" date="2022-12" db="EMBL/GenBank/DDBJ databases">
        <title>Chromosome-level genome assembly of true bugs.</title>
        <authorList>
            <person name="Ma L."/>
            <person name="Li H."/>
        </authorList>
    </citation>
    <scope>NUCLEOTIDE SEQUENCE [LARGE SCALE GENOMIC DNA]</scope>
    <source>
        <strain evidence="1">Lab_2022b</strain>
    </source>
</reference>
<name>A0AAW1CX06_9HEMI</name>
<organism evidence="1 2">
    <name type="scientific">Rhynocoris fuscipes</name>
    <dbReference type="NCBI Taxonomy" id="488301"/>
    <lineage>
        <taxon>Eukaryota</taxon>
        <taxon>Metazoa</taxon>
        <taxon>Ecdysozoa</taxon>
        <taxon>Arthropoda</taxon>
        <taxon>Hexapoda</taxon>
        <taxon>Insecta</taxon>
        <taxon>Pterygota</taxon>
        <taxon>Neoptera</taxon>
        <taxon>Paraneoptera</taxon>
        <taxon>Hemiptera</taxon>
        <taxon>Heteroptera</taxon>
        <taxon>Panheteroptera</taxon>
        <taxon>Cimicomorpha</taxon>
        <taxon>Reduviidae</taxon>
        <taxon>Harpactorinae</taxon>
        <taxon>Harpactorini</taxon>
        <taxon>Rhynocoris</taxon>
    </lineage>
</organism>
<dbReference type="AlphaFoldDB" id="A0AAW1CX06"/>